<dbReference type="EMBL" id="JAJNDC010000001">
    <property type="protein sequence ID" value="MCW9712135.1"/>
    <property type="molecule type" value="Genomic_DNA"/>
</dbReference>
<dbReference type="Proteomes" id="UP001207337">
    <property type="component" value="Unassembled WGS sequence"/>
</dbReference>
<evidence type="ECO:0000256" key="2">
    <source>
        <dbReference type="ARBA" id="ARBA00022679"/>
    </source>
</evidence>
<gene>
    <name evidence="4" type="ORF">LQ318_04375</name>
</gene>
<protein>
    <submittedName>
        <fullName evidence="4">4'-phosphopantetheinyl transferase superfamily protein</fullName>
    </submittedName>
</protein>
<comment type="caution">
    <text evidence="4">The sequence shown here is derived from an EMBL/GenBank/DDBJ whole genome shotgun (WGS) entry which is preliminary data.</text>
</comment>
<dbReference type="Gene3D" id="3.90.470.20">
    <property type="entry name" value="4'-phosphopantetheinyl transferase domain"/>
    <property type="match status" value="2"/>
</dbReference>
<evidence type="ECO:0000313" key="4">
    <source>
        <dbReference type="EMBL" id="MCW9712135.1"/>
    </source>
</evidence>
<evidence type="ECO:0000259" key="3">
    <source>
        <dbReference type="Pfam" id="PF01648"/>
    </source>
</evidence>
<feature type="domain" description="4'-phosphopantetheinyl transferase" evidence="3">
    <location>
        <begin position="114"/>
        <end position="199"/>
    </location>
</feature>
<dbReference type="GO" id="GO:0016740">
    <property type="term" value="F:transferase activity"/>
    <property type="evidence" value="ECO:0007669"/>
    <property type="project" value="UniProtKB-KW"/>
</dbReference>
<dbReference type="InterPro" id="IPR008278">
    <property type="entry name" value="4-PPantetheinyl_Trfase_dom"/>
</dbReference>
<dbReference type="SUPFAM" id="SSF56214">
    <property type="entry name" value="4'-phosphopantetheinyl transferase"/>
    <property type="match status" value="2"/>
</dbReference>
<proteinExistence type="inferred from homology"/>
<dbReference type="RefSeq" id="WP_265787857.1">
    <property type="nucleotide sequence ID" value="NZ_BAABRS010000001.1"/>
</dbReference>
<organism evidence="4 5">
    <name type="scientific">Fodinibius salicampi</name>
    <dbReference type="NCBI Taxonomy" id="1920655"/>
    <lineage>
        <taxon>Bacteria</taxon>
        <taxon>Pseudomonadati</taxon>
        <taxon>Balneolota</taxon>
        <taxon>Balneolia</taxon>
        <taxon>Balneolales</taxon>
        <taxon>Balneolaceae</taxon>
        <taxon>Fodinibius</taxon>
    </lineage>
</organism>
<dbReference type="Pfam" id="PF01648">
    <property type="entry name" value="ACPS"/>
    <property type="match status" value="1"/>
</dbReference>
<dbReference type="PANTHER" id="PTHR12215:SF10">
    <property type="entry name" value="L-AMINOADIPATE-SEMIALDEHYDE DEHYDROGENASE-PHOSPHOPANTETHEINYL TRANSFERASE"/>
    <property type="match status" value="1"/>
</dbReference>
<evidence type="ECO:0000313" key="5">
    <source>
        <dbReference type="Proteomes" id="UP001207337"/>
    </source>
</evidence>
<dbReference type="PANTHER" id="PTHR12215">
    <property type="entry name" value="PHOSPHOPANTETHEINE TRANSFERASE"/>
    <property type="match status" value="1"/>
</dbReference>
<reference evidence="4 5" key="1">
    <citation type="submission" date="2021-11" db="EMBL/GenBank/DDBJ databases">
        <title>Aliifidinibius sp. nov., a new bacterium isolated from saline soil.</title>
        <authorList>
            <person name="Galisteo C."/>
            <person name="De La Haba R."/>
            <person name="Sanchez-Porro C."/>
            <person name="Ventosa A."/>
        </authorList>
    </citation>
    <scope>NUCLEOTIDE SEQUENCE [LARGE SCALE GENOMIC DNA]</scope>
    <source>
        <strain evidence="4 5">KACC 190600</strain>
    </source>
</reference>
<evidence type="ECO:0000256" key="1">
    <source>
        <dbReference type="ARBA" id="ARBA00010990"/>
    </source>
</evidence>
<dbReference type="InterPro" id="IPR050559">
    <property type="entry name" value="P-Pant_transferase_sf"/>
</dbReference>
<keyword evidence="2 4" id="KW-0808">Transferase</keyword>
<sequence>MSNIFNRDQVPLPFEAIFGLDDIAEPSSKQLNRLHLEEQQELNQLENESRRREFVSSRLLFKKLAQEWELPEMEFLVWKNEWGNPFAKTRLEQFEVSIAHTNKKVLCGLAREHPIGIDLEPTDRKVADGLRTRIMHPEEKDGKDTVSTIQLWTIKEAYIKLLGKGLRLNMNDVKVLKDGDYFLAKLDNDKQAKVCSFQFDNNWLAIAFYS</sequence>
<comment type="similarity">
    <text evidence="1">Belongs to the P-Pant transferase superfamily. Gsp/Sfp/HetI/AcpT family.</text>
</comment>
<name>A0ABT3PWB1_9BACT</name>
<accession>A0ABT3PWB1</accession>
<dbReference type="InterPro" id="IPR037143">
    <property type="entry name" value="4-PPantetheinyl_Trfase_dom_sf"/>
</dbReference>
<keyword evidence="5" id="KW-1185">Reference proteome</keyword>